<dbReference type="Proteomes" id="UP001321542">
    <property type="component" value="Chromosome"/>
</dbReference>
<keyword evidence="10" id="KW-1185">Reference proteome</keyword>
<dbReference type="InterPro" id="IPR029044">
    <property type="entry name" value="Nucleotide-diphossugar_trans"/>
</dbReference>
<dbReference type="InterPro" id="IPR001173">
    <property type="entry name" value="Glyco_trans_2-like"/>
</dbReference>
<reference evidence="9 10" key="2">
    <citation type="journal article" date="2023" name="ChemBioChem">
        <title>Acyltransferase Domain Exchange between Two Independent Type I Polyketide Synthases in the Same Producer Strain of Macrolide Antibiotics.</title>
        <authorList>
            <person name="Kudo F."/>
            <person name="Kishikawa K."/>
            <person name="Tsuboi K."/>
            <person name="Kido T."/>
            <person name="Usui T."/>
            <person name="Hashimoto J."/>
            <person name="Shin-Ya K."/>
            <person name="Miyanaga A."/>
            <person name="Eguchi T."/>
        </authorList>
    </citation>
    <scope>NUCLEOTIDE SEQUENCE [LARGE SCALE GENOMIC DNA]</scope>
    <source>
        <strain evidence="9 10">A-8890</strain>
    </source>
</reference>
<evidence type="ECO:0000256" key="5">
    <source>
        <dbReference type="ARBA" id="ARBA00022692"/>
    </source>
</evidence>
<keyword evidence="7" id="KW-0472">Membrane</keyword>
<gene>
    <name evidence="9" type="ORF">SGFS_036750</name>
</gene>
<dbReference type="Pfam" id="PF00535">
    <property type="entry name" value="Glycos_transf_2"/>
    <property type="match status" value="1"/>
</dbReference>
<dbReference type="PANTHER" id="PTHR48090:SF1">
    <property type="entry name" value="PROPHAGE BACTOPRENOL GLUCOSYL TRANSFERASE HOMOLOG"/>
    <property type="match status" value="1"/>
</dbReference>
<evidence type="ECO:0000256" key="2">
    <source>
        <dbReference type="ARBA" id="ARBA00006739"/>
    </source>
</evidence>
<keyword evidence="5" id="KW-0812">Transmembrane</keyword>
<keyword evidence="3" id="KW-0328">Glycosyltransferase</keyword>
<comment type="similarity">
    <text evidence="2">Belongs to the glycosyltransferase 2 family.</text>
</comment>
<evidence type="ECO:0000256" key="7">
    <source>
        <dbReference type="ARBA" id="ARBA00023136"/>
    </source>
</evidence>
<comment type="subcellular location">
    <subcellularLocation>
        <location evidence="1">Membrane</location>
        <topology evidence="1">Multi-pass membrane protein</topology>
    </subcellularLocation>
</comment>
<dbReference type="EMBL" id="AP018448">
    <property type="protein sequence ID" value="BBC32381.1"/>
    <property type="molecule type" value="Genomic_DNA"/>
</dbReference>
<keyword evidence="4" id="KW-0808">Transferase</keyword>
<evidence type="ECO:0000259" key="8">
    <source>
        <dbReference type="Pfam" id="PF00535"/>
    </source>
</evidence>
<dbReference type="InterPro" id="IPR050256">
    <property type="entry name" value="Glycosyltransferase_2"/>
</dbReference>
<sequence>MSRILNEQHTDSADSVDLSFVIPMYKEEDIAREAVERAVRVGKNWGRSFEVLAVDDGSTDATPRILAELRATTPEFRWVQLRPNCGQPASSKAGMLSARGAMVCVLDADMQTPPEVVPQLVAALEQEGPDVAAVFGVTSTRKRDDPARLLAGQAVFYFLETRFGRHPIPHGASSFFVMRQDVARRLGDLTFTKGNVGAIMAALGLGMRTVSYVKPKSYRDDSRLGLRGHVEEAVGSLALTGVLSRFGLAGGAAAAIAGARSGRRWVRVAAGLAAATSLGSVAAAERFNRRSLRVSSTPLPMFEGEAAVLEQV</sequence>
<evidence type="ECO:0000313" key="9">
    <source>
        <dbReference type="EMBL" id="BBC32381.1"/>
    </source>
</evidence>
<evidence type="ECO:0000256" key="6">
    <source>
        <dbReference type="ARBA" id="ARBA00022989"/>
    </source>
</evidence>
<dbReference type="Gene3D" id="3.90.550.10">
    <property type="entry name" value="Spore Coat Polysaccharide Biosynthesis Protein SpsA, Chain A"/>
    <property type="match status" value="1"/>
</dbReference>
<evidence type="ECO:0000313" key="10">
    <source>
        <dbReference type="Proteomes" id="UP001321542"/>
    </source>
</evidence>
<dbReference type="PANTHER" id="PTHR48090">
    <property type="entry name" value="UNDECAPRENYL-PHOSPHATE 4-DEOXY-4-FORMAMIDO-L-ARABINOSE TRANSFERASE-RELATED"/>
    <property type="match status" value="1"/>
</dbReference>
<protein>
    <recommendedName>
        <fullName evidence="8">Glycosyltransferase 2-like domain-containing protein</fullName>
    </recommendedName>
</protein>
<evidence type="ECO:0000256" key="1">
    <source>
        <dbReference type="ARBA" id="ARBA00004141"/>
    </source>
</evidence>
<organism evidence="9 10">
    <name type="scientific">Streptomyces graminofaciens</name>
    <dbReference type="NCBI Taxonomy" id="68212"/>
    <lineage>
        <taxon>Bacteria</taxon>
        <taxon>Bacillati</taxon>
        <taxon>Actinomycetota</taxon>
        <taxon>Actinomycetes</taxon>
        <taxon>Kitasatosporales</taxon>
        <taxon>Streptomycetaceae</taxon>
        <taxon>Streptomyces</taxon>
    </lineage>
</organism>
<evidence type="ECO:0000256" key="4">
    <source>
        <dbReference type="ARBA" id="ARBA00022679"/>
    </source>
</evidence>
<name>A0ABN5VGK7_9ACTN</name>
<reference evidence="9 10" key="1">
    <citation type="journal article" date="2010" name="ChemBioChem">
        <title>Cloning and characterization of the biosynthetic gene cluster of 16-membered macrolide antibiotic FD-891: involvement of a dual functional cytochrome P450 monooxygenase catalyzing epoxidation and hydroxylation.</title>
        <authorList>
            <person name="Kudo F."/>
            <person name="Motegi A."/>
            <person name="Mizoue K."/>
            <person name="Eguchi T."/>
        </authorList>
    </citation>
    <scope>NUCLEOTIDE SEQUENCE [LARGE SCALE GENOMIC DNA]</scope>
    <source>
        <strain evidence="9 10">A-8890</strain>
    </source>
</reference>
<dbReference type="SUPFAM" id="SSF53448">
    <property type="entry name" value="Nucleotide-diphospho-sugar transferases"/>
    <property type="match status" value="1"/>
</dbReference>
<keyword evidence="6" id="KW-1133">Transmembrane helix</keyword>
<feature type="domain" description="Glycosyltransferase 2-like" evidence="8">
    <location>
        <begin position="19"/>
        <end position="186"/>
    </location>
</feature>
<evidence type="ECO:0000256" key="3">
    <source>
        <dbReference type="ARBA" id="ARBA00022676"/>
    </source>
</evidence>
<accession>A0ABN5VGK7</accession>
<dbReference type="RefSeq" id="WP_286251492.1">
    <property type="nucleotide sequence ID" value="NZ_AP018448.1"/>
</dbReference>
<proteinExistence type="inferred from homology"/>